<sequence>MISKDNDNSPFKDCVLCAQINRSKDKTAKHPICDLRLKLYPSKIHSVESAL</sequence>
<dbReference type="EMBL" id="KK107566">
    <property type="protein sequence ID" value="EZA48872.1"/>
    <property type="molecule type" value="Genomic_DNA"/>
</dbReference>
<gene>
    <name evidence="1" type="ORF">X777_12914</name>
</gene>
<name>A0A026VYM6_OOCBI</name>
<dbReference type="AlphaFoldDB" id="A0A026VYM6"/>
<proteinExistence type="predicted"/>
<accession>A0A026VYM6</accession>
<protein>
    <submittedName>
        <fullName evidence="1">Uncharacterized protein</fullName>
    </submittedName>
</protein>
<keyword evidence="2" id="KW-1185">Reference proteome</keyword>
<reference evidence="1 2" key="1">
    <citation type="journal article" date="2014" name="Curr. Biol.">
        <title>The genome of the clonal raider ant Cerapachys biroi.</title>
        <authorList>
            <person name="Oxley P.R."/>
            <person name="Ji L."/>
            <person name="Fetter-Pruneda I."/>
            <person name="McKenzie S.K."/>
            <person name="Li C."/>
            <person name="Hu H."/>
            <person name="Zhang G."/>
            <person name="Kronauer D.J."/>
        </authorList>
    </citation>
    <scope>NUCLEOTIDE SEQUENCE [LARGE SCALE GENOMIC DNA]</scope>
</reference>
<organism evidence="1 2">
    <name type="scientific">Ooceraea biroi</name>
    <name type="common">Clonal raider ant</name>
    <name type="synonym">Cerapachys biroi</name>
    <dbReference type="NCBI Taxonomy" id="2015173"/>
    <lineage>
        <taxon>Eukaryota</taxon>
        <taxon>Metazoa</taxon>
        <taxon>Ecdysozoa</taxon>
        <taxon>Arthropoda</taxon>
        <taxon>Hexapoda</taxon>
        <taxon>Insecta</taxon>
        <taxon>Pterygota</taxon>
        <taxon>Neoptera</taxon>
        <taxon>Endopterygota</taxon>
        <taxon>Hymenoptera</taxon>
        <taxon>Apocrita</taxon>
        <taxon>Aculeata</taxon>
        <taxon>Formicoidea</taxon>
        <taxon>Formicidae</taxon>
        <taxon>Dorylinae</taxon>
        <taxon>Ooceraea</taxon>
    </lineage>
</organism>
<dbReference type="Proteomes" id="UP000053097">
    <property type="component" value="Unassembled WGS sequence"/>
</dbReference>
<evidence type="ECO:0000313" key="2">
    <source>
        <dbReference type="Proteomes" id="UP000053097"/>
    </source>
</evidence>
<evidence type="ECO:0000313" key="1">
    <source>
        <dbReference type="EMBL" id="EZA48872.1"/>
    </source>
</evidence>